<dbReference type="SUPFAM" id="SSF48350">
    <property type="entry name" value="GTPase activation domain, GAP"/>
    <property type="match status" value="1"/>
</dbReference>
<dbReference type="Gene3D" id="1.10.150.50">
    <property type="entry name" value="Transcription Factor, Ets-1"/>
    <property type="match status" value="1"/>
</dbReference>
<feature type="domain" description="SH2" evidence="6">
    <location>
        <begin position="1052"/>
        <end position="1146"/>
    </location>
</feature>
<evidence type="ECO:0000259" key="7">
    <source>
        <dbReference type="PROSITE" id="PS50081"/>
    </source>
</evidence>
<dbReference type="InterPro" id="IPR013761">
    <property type="entry name" value="SAM/pointed_sf"/>
</dbReference>
<keyword evidence="1" id="KW-0479">Metal-binding</keyword>
<feature type="region of interest" description="Disordered" evidence="5">
    <location>
        <begin position="647"/>
        <end position="688"/>
    </location>
</feature>
<dbReference type="InterPro" id="IPR036860">
    <property type="entry name" value="SH2_dom_sf"/>
</dbReference>
<gene>
    <name evidence="9" type="ORF">PHET_02714</name>
</gene>
<evidence type="ECO:0000313" key="10">
    <source>
        <dbReference type="Proteomes" id="UP000748531"/>
    </source>
</evidence>
<dbReference type="EMBL" id="LUCH01000972">
    <property type="protein sequence ID" value="KAF5403924.1"/>
    <property type="molecule type" value="Genomic_DNA"/>
</dbReference>
<dbReference type="Pfam" id="PF00130">
    <property type="entry name" value="C1_1"/>
    <property type="match status" value="1"/>
</dbReference>
<dbReference type="InterPro" id="IPR008936">
    <property type="entry name" value="Rho_GTPase_activation_prot"/>
</dbReference>
<dbReference type="SMART" id="SM00324">
    <property type="entry name" value="RhoGAP"/>
    <property type="match status" value="1"/>
</dbReference>
<dbReference type="InterPro" id="IPR000198">
    <property type="entry name" value="RhoGAP_dom"/>
</dbReference>
<organism evidence="9 10">
    <name type="scientific">Paragonimus heterotremus</name>
    <dbReference type="NCBI Taxonomy" id="100268"/>
    <lineage>
        <taxon>Eukaryota</taxon>
        <taxon>Metazoa</taxon>
        <taxon>Spiralia</taxon>
        <taxon>Lophotrochozoa</taxon>
        <taxon>Platyhelminthes</taxon>
        <taxon>Trematoda</taxon>
        <taxon>Digenea</taxon>
        <taxon>Plagiorchiida</taxon>
        <taxon>Troglotremata</taxon>
        <taxon>Troglotrematidae</taxon>
        <taxon>Paragonimus</taxon>
    </lineage>
</organism>
<keyword evidence="2" id="KW-0862">Zinc</keyword>
<reference evidence="9" key="1">
    <citation type="submission" date="2019-05" db="EMBL/GenBank/DDBJ databases">
        <title>Annotation for the trematode Paragonimus heterotremus.</title>
        <authorList>
            <person name="Choi Y.-J."/>
        </authorList>
    </citation>
    <scope>NUCLEOTIDE SEQUENCE</scope>
    <source>
        <strain evidence="9">LC</strain>
    </source>
</reference>
<feature type="compositionally biased region" description="Polar residues" evidence="5">
    <location>
        <begin position="34"/>
        <end position="43"/>
    </location>
</feature>
<sequence>MSQSDPVPSALESQHQLCPSAVDPSTPQVPPRSQRLTGLNRPNPNIVGTCSSPATLSSLNLGCVSAAERSSACSTPVDSRDQPFRPHRFHCVSISCPQLCSLCNDYIITPRCSAFRCSHCRALFHAVCSRVVSRANRVPCSRMDHVQYSQVDPIIPIDPDLDENNSSTHTSAISTTEQPLAGWNRFQVAYWLAVVGLGRFVVLFLRRKVDGRTLLQLAPYSSHLDEVVDVFNRQALRRAIMVLSGRQPGAGEDASLTSITVVTTSEEVNTNTSERAMNRASIPTPPPSQLQKLVDDPFTGHMAHELRITSFLQEVACALCGLALLGLSRQGYQCLLCGMIFHRVCAALDDLPECTHEPPPSVDMESSVSICSDTLDYKHLPTQLIPNNSEYFGVALEQQPLDTISKVPSFLLVCTTEIERLSSSSFTLPSDNQPTDPIDLVSAYQQSALTSTLYDLRQQFAHVLPTADLIGSDVVRLTQLLKSFLRELPVSVIPEANYKEFCALSLVNSETDRNKAVQKFLNELPEVHRRCLEHIMKHLDFVWSHQRKLRDHIWPEDAGQSSFSSTSASRAQLMCKPINWLLVFRQILIRPPWPQLTDLATELDVHLQALQTVFFFLASSKIHEPNVSLRLESTVLRPSVQKKLKASNSESCQADYGVVDRPPSVEPPDTDIPGPTVRTPPSATSQAENLRDLSTQEWYWGNITQVEVREIMAGLSDGFFLVRDASESSTGAFTLVVRRQGDNKLFRIYHRGDYFGVYDPPPPVFRLVSQLIEYYRSHSILFGEELMLQPISHRHNRFLGSTTSRLSTSSSSGSLPSASSSAQRPPSSQLTPSSRELGVFACYLPKEQLFNELSRTDLELSRCDVRIKELAALGRAATQSREEAAKLIKGHRKLQEWLRLQKARLNESAGPKDKGALSRHFELLDQKLRKSEGQLNESIRQFAVKSNQYRDLLEDQVQSNSTRRKLRRQAQEIRRALKEQGVPEELIFSRTGQSMTNRSPSLESATVTSDIASRPRSSNLLRLSGSLGTIGLEDYENIGPNSNLGINDRTTWFMADFSRDQAEKLLRSKPAGTFLIRTSSEGRRLALSIRLTSSVQHCLIYHVDNRYGFVQQSCTFDSLEALVLFYHVNSLKQHNTLLNTTLRYPALAGHL</sequence>
<dbReference type="GO" id="GO:0046854">
    <property type="term" value="P:phosphatidylinositol phosphate biosynthetic process"/>
    <property type="evidence" value="ECO:0007669"/>
    <property type="project" value="TreeGrafter"/>
</dbReference>
<feature type="region of interest" description="Disordered" evidence="5">
    <location>
        <begin position="985"/>
        <end position="1010"/>
    </location>
</feature>
<evidence type="ECO:0000256" key="3">
    <source>
        <dbReference type="ARBA" id="ARBA00022999"/>
    </source>
</evidence>
<dbReference type="InterPro" id="IPR046349">
    <property type="entry name" value="C1-like_sf"/>
</dbReference>
<evidence type="ECO:0000256" key="5">
    <source>
        <dbReference type="SAM" id="MobiDB-lite"/>
    </source>
</evidence>
<dbReference type="OrthoDB" id="3175255at2759"/>
<feature type="domain" description="Phorbol-ester/DAG-type" evidence="7">
    <location>
        <begin position="303"/>
        <end position="354"/>
    </location>
</feature>
<dbReference type="InterPro" id="IPR000980">
    <property type="entry name" value="SH2"/>
</dbReference>
<evidence type="ECO:0000259" key="6">
    <source>
        <dbReference type="PROSITE" id="PS50001"/>
    </source>
</evidence>
<dbReference type="GO" id="GO:0005942">
    <property type="term" value="C:phosphatidylinositol 3-kinase complex"/>
    <property type="evidence" value="ECO:0007669"/>
    <property type="project" value="TreeGrafter"/>
</dbReference>
<dbReference type="PANTHER" id="PTHR10155">
    <property type="entry name" value="PHOSPHATIDYLINOSITOL 3-KINASE REGULATORY SUBUNIT"/>
    <property type="match status" value="1"/>
</dbReference>
<feature type="compositionally biased region" description="Low complexity" evidence="5">
    <location>
        <begin position="802"/>
        <end position="829"/>
    </location>
</feature>
<keyword evidence="3 4" id="KW-0727">SH2 domain</keyword>
<feature type="domain" description="Rho-GAP" evidence="8">
    <location>
        <begin position="399"/>
        <end position="614"/>
    </location>
</feature>
<name>A0A8J4TFQ3_9TREM</name>
<dbReference type="PROSITE" id="PS00479">
    <property type="entry name" value="ZF_DAG_PE_1"/>
    <property type="match status" value="1"/>
</dbReference>
<dbReference type="PROSITE" id="PS50001">
    <property type="entry name" value="SH2"/>
    <property type="match status" value="2"/>
</dbReference>
<proteinExistence type="predicted"/>
<evidence type="ECO:0000313" key="9">
    <source>
        <dbReference type="EMBL" id="KAF5403924.1"/>
    </source>
</evidence>
<dbReference type="Pfam" id="PF00017">
    <property type="entry name" value="SH2"/>
    <property type="match status" value="2"/>
</dbReference>
<dbReference type="AlphaFoldDB" id="A0A8J4TFQ3"/>
<dbReference type="Proteomes" id="UP000748531">
    <property type="component" value="Unassembled WGS sequence"/>
</dbReference>
<feature type="domain" description="Phorbol-ester/DAG-type" evidence="7">
    <location>
        <begin position="86"/>
        <end position="140"/>
    </location>
</feature>
<dbReference type="SUPFAM" id="SSF47769">
    <property type="entry name" value="SAM/Pointed domain"/>
    <property type="match status" value="1"/>
</dbReference>
<keyword evidence="10" id="KW-1185">Reference proteome</keyword>
<feature type="region of interest" description="Disordered" evidence="5">
    <location>
        <begin position="802"/>
        <end position="833"/>
    </location>
</feature>
<dbReference type="SMART" id="SM00109">
    <property type="entry name" value="C1"/>
    <property type="match status" value="2"/>
</dbReference>
<dbReference type="GO" id="GO:0007165">
    <property type="term" value="P:signal transduction"/>
    <property type="evidence" value="ECO:0007669"/>
    <property type="project" value="InterPro"/>
</dbReference>
<feature type="compositionally biased region" description="Polar residues" evidence="5">
    <location>
        <begin position="990"/>
        <end position="1010"/>
    </location>
</feature>
<dbReference type="Gene3D" id="3.30.60.20">
    <property type="match status" value="2"/>
</dbReference>
<dbReference type="PROSITE" id="PS50081">
    <property type="entry name" value="ZF_DAG_PE_2"/>
    <property type="match status" value="2"/>
</dbReference>
<dbReference type="Pfam" id="PF00620">
    <property type="entry name" value="RhoGAP"/>
    <property type="match status" value="1"/>
</dbReference>
<feature type="domain" description="SH2" evidence="6">
    <location>
        <begin position="698"/>
        <end position="791"/>
    </location>
</feature>
<comment type="caution">
    <text evidence="9">The sequence shown here is derived from an EMBL/GenBank/DDBJ whole genome shotgun (WGS) entry which is preliminary data.</text>
</comment>
<evidence type="ECO:0000256" key="4">
    <source>
        <dbReference type="PROSITE-ProRule" id="PRU00191"/>
    </source>
</evidence>
<dbReference type="SUPFAM" id="SSF55550">
    <property type="entry name" value="SH2 domain"/>
    <property type="match status" value="2"/>
</dbReference>
<dbReference type="InterPro" id="IPR002219">
    <property type="entry name" value="PKC_DAG/PE"/>
</dbReference>
<protein>
    <submittedName>
        <fullName evidence="9">Phosphatidylinositol 3-kinase regulatory subunit alpha</fullName>
    </submittedName>
</protein>
<dbReference type="GO" id="GO:0046872">
    <property type="term" value="F:metal ion binding"/>
    <property type="evidence" value="ECO:0007669"/>
    <property type="project" value="UniProtKB-KW"/>
</dbReference>
<evidence type="ECO:0000256" key="2">
    <source>
        <dbReference type="ARBA" id="ARBA00022833"/>
    </source>
</evidence>
<feature type="compositionally biased region" description="Polar residues" evidence="5">
    <location>
        <begin position="679"/>
        <end position="688"/>
    </location>
</feature>
<dbReference type="PRINTS" id="PR00401">
    <property type="entry name" value="SH2DOMAIN"/>
</dbReference>
<feature type="region of interest" description="Disordered" evidence="5">
    <location>
        <begin position="1"/>
        <end position="43"/>
    </location>
</feature>
<dbReference type="CDD" id="cd00159">
    <property type="entry name" value="RhoGAP"/>
    <property type="match status" value="1"/>
</dbReference>
<dbReference type="SMART" id="SM00252">
    <property type="entry name" value="SH2"/>
    <property type="match status" value="2"/>
</dbReference>
<dbReference type="GO" id="GO:0046935">
    <property type="term" value="F:1-phosphatidylinositol-3-kinase regulator activity"/>
    <property type="evidence" value="ECO:0007669"/>
    <property type="project" value="TreeGrafter"/>
</dbReference>
<dbReference type="SUPFAM" id="SSF57889">
    <property type="entry name" value="Cysteine-rich domain"/>
    <property type="match status" value="2"/>
</dbReference>
<dbReference type="PANTHER" id="PTHR10155:SF10">
    <property type="entry name" value="PI3K21B, ISOFORM B"/>
    <property type="match status" value="1"/>
</dbReference>
<dbReference type="Gene3D" id="3.30.505.10">
    <property type="entry name" value="SH2 domain"/>
    <property type="match status" value="2"/>
</dbReference>
<evidence type="ECO:0000259" key="8">
    <source>
        <dbReference type="PROSITE" id="PS50238"/>
    </source>
</evidence>
<dbReference type="PROSITE" id="PS50238">
    <property type="entry name" value="RHOGAP"/>
    <property type="match status" value="1"/>
</dbReference>
<dbReference type="Gene3D" id="1.10.555.10">
    <property type="entry name" value="Rho GTPase activation protein"/>
    <property type="match status" value="1"/>
</dbReference>
<feature type="compositionally biased region" description="Polar residues" evidence="5">
    <location>
        <begin position="1"/>
        <end position="17"/>
    </location>
</feature>
<evidence type="ECO:0000256" key="1">
    <source>
        <dbReference type="ARBA" id="ARBA00022723"/>
    </source>
</evidence>
<accession>A0A8J4TFQ3</accession>